<keyword evidence="3 6" id="KW-0812">Transmembrane</keyword>
<comment type="similarity">
    <text evidence="2">Belongs to the acetate uptake transporter (AceTr) (TC 2.A.96) family.</text>
</comment>
<dbReference type="AlphaFoldDB" id="A0AAN7W7X0"/>
<feature type="transmembrane region" description="Helical" evidence="6">
    <location>
        <begin position="122"/>
        <end position="146"/>
    </location>
</feature>
<gene>
    <name evidence="7" type="ORF">LTR97_011194</name>
</gene>
<feature type="transmembrane region" description="Helical" evidence="6">
    <location>
        <begin position="158"/>
        <end position="176"/>
    </location>
</feature>
<feature type="transmembrane region" description="Helical" evidence="6">
    <location>
        <begin position="182"/>
        <end position="204"/>
    </location>
</feature>
<dbReference type="EMBL" id="JAVRQU010000020">
    <property type="protein sequence ID" value="KAK5692021.1"/>
    <property type="molecule type" value="Genomic_DNA"/>
</dbReference>
<keyword evidence="4 6" id="KW-1133">Transmembrane helix</keyword>
<evidence type="ECO:0000256" key="5">
    <source>
        <dbReference type="ARBA" id="ARBA00023136"/>
    </source>
</evidence>
<protein>
    <submittedName>
        <fullName evidence="7">Uncharacterized protein</fullName>
    </submittedName>
</protein>
<evidence type="ECO:0000256" key="3">
    <source>
        <dbReference type="ARBA" id="ARBA00022692"/>
    </source>
</evidence>
<dbReference type="InterPro" id="IPR000791">
    <property type="entry name" value="Gpr1/Fun34/SatP-like"/>
</dbReference>
<dbReference type="GO" id="GO:0005886">
    <property type="term" value="C:plasma membrane"/>
    <property type="evidence" value="ECO:0007669"/>
    <property type="project" value="TreeGrafter"/>
</dbReference>
<feature type="transmembrane region" description="Helical" evidence="6">
    <location>
        <begin position="90"/>
        <end position="110"/>
    </location>
</feature>
<comment type="subcellular location">
    <subcellularLocation>
        <location evidence="1">Membrane</location>
        <topology evidence="1">Multi-pass membrane protein</topology>
    </subcellularLocation>
</comment>
<dbReference type="GO" id="GO:0015123">
    <property type="term" value="F:acetate transmembrane transporter activity"/>
    <property type="evidence" value="ECO:0007669"/>
    <property type="project" value="TreeGrafter"/>
</dbReference>
<dbReference type="Pfam" id="PF01184">
    <property type="entry name" value="Gpr1_Fun34_YaaH"/>
    <property type="match status" value="1"/>
</dbReference>
<organism evidence="7 8">
    <name type="scientific">Elasticomyces elasticus</name>
    <dbReference type="NCBI Taxonomy" id="574655"/>
    <lineage>
        <taxon>Eukaryota</taxon>
        <taxon>Fungi</taxon>
        <taxon>Dikarya</taxon>
        <taxon>Ascomycota</taxon>
        <taxon>Pezizomycotina</taxon>
        <taxon>Dothideomycetes</taxon>
        <taxon>Dothideomycetidae</taxon>
        <taxon>Mycosphaerellales</taxon>
        <taxon>Teratosphaeriaceae</taxon>
        <taxon>Elasticomyces</taxon>
    </lineage>
</organism>
<comment type="caution">
    <text evidence="7">The sequence shown here is derived from an EMBL/GenBank/DDBJ whole genome shotgun (WGS) entry which is preliminary data.</text>
</comment>
<sequence length="264" mass="28188">MAHANRIEQLEDLRNVETNADFYKKLAAGKIAVNGSVSPNGSAQPYYIPVPITLKAQLGNPTALALGAFATTLTTLSFALIGWRGVSITNAFIGDFFGVAGIGMLITAQWEIVLGNTYAYTVLSAFGLFYAGFGFIITPSFGVAAAYGGADSVEYNNAVGFFVLMWSVFNLLFLIGSLPLNLVYIGIFLTVQLAFTLVSASYFLTMDGKASQAKAVKVTAGAFAFASGMLGYYAVANLMCSEALNFSFPVGDTSRYFRKRSETV</sequence>
<dbReference type="InterPro" id="IPR051633">
    <property type="entry name" value="AceTr"/>
</dbReference>
<evidence type="ECO:0000256" key="6">
    <source>
        <dbReference type="SAM" id="Phobius"/>
    </source>
</evidence>
<dbReference type="PANTHER" id="PTHR31123:SF7">
    <property type="entry name" value="MARVEL DOMAIN-CONTAINING PROTEIN"/>
    <property type="match status" value="1"/>
</dbReference>
<feature type="transmembrane region" description="Helical" evidence="6">
    <location>
        <begin position="216"/>
        <end position="235"/>
    </location>
</feature>
<keyword evidence="5 6" id="KW-0472">Membrane</keyword>
<dbReference type="PANTHER" id="PTHR31123">
    <property type="entry name" value="ACCUMULATION OF DYADS PROTEIN 2-RELATED"/>
    <property type="match status" value="1"/>
</dbReference>
<evidence type="ECO:0000256" key="4">
    <source>
        <dbReference type="ARBA" id="ARBA00022989"/>
    </source>
</evidence>
<name>A0AAN7W7X0_9PEZI</name>
<reference evidence="7" key="1">
    <citation type="submission" date="2023-08" db="EMBL/GenBank/DDBJ databases">
        <title>Black Yeasts Isolated from many extreme environments.</title>
        <authorList>
            <person name="Coleine C."/>
            <person name="Stajich J.E."/>
            <person name="Selbmann L."/>
        </authorList>
    </citation>
    <scope>NUCLEOTIDE SEQUENCE</scope>
    <source>
        <strain evidence="7">CCFEE 5810</strain>
    </source>
</reference>
<evidence type="ECO:0000313" key="8">
    <source>
        <dbReference type="Proteomes" id="UP001310594"/>
    </source>
</evidence>
<dbReference type="Proteomes" id="UP001310594">
    <property type="component" value="Unassembled WGS sequence"/>
</dbReference>
<evidence type="ECO:0000256" key="1">
    <source>
        <dbReference type="ARBA" id="ARBA00004141"/>
    </source>
</evidence>
<evidence type="ECO:0000256" key="2">
    <source>
        <dbReference type="ARBA" id="ARBA00005587"/>
    </source>
</evidence>
<feature type="transmembrane region" description="Helical" evidence="6">
    <location>
        <begin position="63"/>
        <end position="83"/>
    </location>
</feature>
<evidence type="ECO:0000313" key="7">
    <source>
        <dbReference type="EMBL" id="KAK5692021.1"/>
    </source>
</evidence>
<proteinExistence type="inferred from homology"/>
<accession>A0AAN7W7X0</accession>